<evidence type="ECO:0000313" key="2">
    <source>
        <dbReference type="Proteomes" id="UP000789901"/>
    </source>
</evidence>
<dbReference type="InterPro" id="IPR011990">
    <property type="entry name" value="TPR-like_helical_dom_sf"/>
</dbReference>
<accession>A0ABN7VQ08</accession>
<name>A0ABN7VQ08_GIGMA</name>
<proteinExistence type="predicted"/>
<dbReference type="SMART" id="SM00671">
    <property type="entry name" value="SEL1"/>
    <property type="match status" value="1"/>
</dbReference>
<comment type="caution">
    <text evidence="1">The sequence shown here is derived from an EMBL/GenBank/DDBJ whole genome shotgun (WGS) entry which is preliminary data.</text>
</comment>
<dbReference type="InterPro" id="IPR006597">
    <property type="entry name" value="Sel1-like"/>
</dbReference>
<evidence type="ECO:0000313" key="1">
    <source>
        <dbReference type="EMBL" id="CAG8788256.1"/>
    </source>
</evidence>
<keyword evidence="2" id="KW-1185">Reference proteome</keyword>
<dbReference type="Gene3D" id="1.25.40.10">
    <property type="entry name" value="Tetratricopeptide repeat domain"/>
    <property type="match status" value="1"/>
</dbReference>
<feature type="non-terminal residue" evidence="1">
    <location>
        <position position="1"/>
    </location>
</feature>
<protein>
    <submittedName>
        <fullName evidence="1">4891_t:CDS:1</fullName>
    </submittedName>
</protein>
<sequence length="241" mass="28383">QNGNKNRLFLEHYWKVHYIISYWYGYYLYNGIGGDKDENEAINLFKKAAYKGHKETIDFCKKNNIEYPISKNNYLKIFKNALNLHNSRNESNKVEVEEKNSKLFTELYNNKYYESDSLGKIAYWIAYYSLKRYGSDKKLAKDEVLELIKLAAKSGYNKAIEFCENSDIEYPISEKNYLKKFEIALKSRNEGEIAFWIFDYFKNGYGSNKKPTNNDKLIAIKSLEVAAKNKSNSLISYLWPK</sequence>
<dbReference type="Proteomes" id="UP000789901">
    <property type="component" value="Unassembled WGS sequence"/>
</dbReference>
<reference evidence="1 2" key="1">
    <citation type="submission" date="2021-06" db="EMBL/GenBank/DDBJ databases">
        <authorList>
            <person name="Kallberg Y."/>
            <person name="Tangrot J."/>
            <person name="Rosling A."/>
        </authorList>
    </citation>
    <scope>NUCLEOTIDE SEQUENCE [LARGE SCALE GENOMIC DNA]</scope>
    <source>
        <strain evidence="1 2">120-4 pot B 10/14</strain>
    </source>
</reference>
<gene>
    <name evidence="1" type="ORF">GMARGA_LOCUS20809</name>
</gene>
<dbReference type="EMBL" id="CAJVQB010018605">
    <property type="protein sequence ID" value="CAG8788256.1"/>
    <property type="molecule type" value="Genomic_DNA"/>
</dbReference>
<organism evidence="1 2">
    <name type="scientific">Gigaspora margarita</name>
    <dbReference type="NCBI Taxonomy" id="4874"/>
    <lineage>
        <taxon>Eukaryota</taxon>
        <taxon>Fungi</taxon>
        <taxon>Fungi incertae sedis</taxon>
        <taxon>Mucoromycota</taxon>
        <taxon>Glomeromycotina</taxon>
        <taxon>Glomeromycetes</taxon>
        <taxon>Diversisporales</taxon>
        <taxon>Gigasporaceae</taxon>
        <taxon>Gigaspora</taxon>
    </lineage>
</organism>